<accession>A0A5B7IZG3</accession>
<protein>
    <submittedName>
        <fullName evidence="2">Uncharacterized protein</fullName>
    </submittedName>
</protein>
<dbReference type="Proteomes" id="UP000324222">
    <property type="component" value="Unassembled WGS sequence"/>
</dbReference>
<name>A0A5B7IZG3_PORTR</name>
<sequence length="101" mass="11947">MESLEKTREMQSTYAHHDAKDYYGRASSRVSLHHRPHPGCVLLAIIGRRPPENRLRSQNYRYTRSGLIRDLLQGEKAPMEEGERGRDIWELCEGKKRWLRN</sequence>
<organism evidence="2 3">
    <name type="scientific">Portunus trituberculatus</name>
    <name type="common">Swimming crab</name>
    <name type="synonym">Neptunus trituberculatus</name>
    <dbReference type="NCBI Taxonomy" id="210409"/>
    <lineage>
        <taxon>Eukaryota</taxon>
        <taxon>Metazoa</taxon>
        <taxon>Ecdysozoa</taxon>
        <taxon>Arthropoda</taxon>
        <taxon>Crustacea</taxon>
        <taxon>Multicrustacea</taxon>
        <taxon>Malacostraca</taxon>
        <taxon>Eumalacostraca</taxon>
        <taxon>Eucarida</taxon>
        <taxon>Decapoda</taxon>
        <taxon>Pleocyemata</taxon>
        <taxon>Brachyura</taxon>
        <taxon>Eubrachyura</taxon>
        <taxon>Portunoidea</taxon>
        <taxon>Portunidae</taxon>
        <taxon>Portuninae</taxon>
        <taxon>Portunus</taxon>
    </lineage>
</organism>
<dbReference type="EMBL" id="VSRR010072616">
    <property type="protein sequence ID" value="MPC86827.1"/>
    <property type="molecule type" value="Genomic_DNA"/>
</dbReference>
<evidence type="ECO:0000313" key="2">
    <source>
        <dbReference type="EMBL" id="MPC86827.1"/>
    </source>
</evidence>
<proteinExistence type="predicted"/>
<reference evidence="2 3" key="1">
    <citation type="submission" date="2019-05" db="EMBL/GenBank/DDBJ databases">
        <title>Another draft genome of Portunus trituberculatus and its Hox gene families provides insights of decapod evolution.</title>
        <authorList>
            <person name="Jeong J.-H."/>
            <person name="Song I."/>
            <person name="Kim S."/>
            <person name="Choi T."/>
            <person name="Kim D."/>
            <person name="Ryu S."/>
            <person name="Kim W."/>
        </authorList>
    </citation>
    <scope>NUCLEOTIDE SEQUENCE [LARGE SCALE GENOMIC DNA]</scope>
    <source>
        <tissue evidence="2">Muscle</tissue>
    </source>
</reference>
<evidence type="ECO:0000256" key="1">
    <source>
        <dbReference type="SAM" id="MobiDB-lite"/>
    </source>
</evidence>
<gene>
    <name evidence="2" type="ORF">E2C01_081663</name>
</gene>
<dbReference type="AlphaFoldDB" id="A0A5B7IZG3"/>
<comment type="caution">
    <text evidence="2">The sequence shown here is derived from an EMBL/GenBank/DDBJ whole genome shotgun (WGS) entry which is preliminary data.</text>
</comment>
<evidence type="ECO:0000313" key="3">
    <source>
        <dbReference type="Proteomes" id="UP000324222"/>
    </source>
</evidence>
<keyword evidence="3" id="KW-1185">Reference proteome</keyword>
<feature type="region of interest" description="Disordered" evidence="1">
    <location>
        <begin position="1"/>
        <end position="20"/>
    </location>
</feature>